<dbReference type="Pfam" id="PF01425">
    <property type="entry name" value="Amidase"/>
    <property type="match status" value="1"/>
</dbReference>
<dbReference type="PANTHER" id="PTHR11895:SF76">
    <property type="entry name" value="INDOLEACETAMIDE HYDROLASE"/>
    <property type="match status" value="1"/>
</dbReference>
<comment type="function">
    <text evidence="1">Hydrolyzes indole-3-acetamide (IAM) into indole-3-acetic acid (IAA).</text>
</comment>
<evidence type="ECO:0000313" key="5">
    <source>
        <dbReference type="Proteomes" id="UP001205906"/>
    </source>
</evidence>
<dbReference type="InterPro" id="IPR023631">
    <property type="entry name" value="Amidase_dom"/>
</dbReference>
<feature type="domain" description="Amidase" evidence="3">
    <location>
        <begin position="3"/>
        <end position="430"/>
    </location>
</feature>
<dbReference type="PANTHER" id="PTHR11895">
    <property type="entry name" value="TRANSAMIDASE"/>
    <property type="match status" value="1"/>
</dbReference>
<protein>
    <recommendedName>
        <fullName evidence="2">Indoleacetamide hydrolase</fullName>
    </recommendedName>
</protein>
<dbReference type="SUPFAM" id="SSF75304">
    <property type="entry name" value="Amidase signature (AS) enzymes"/>
    <property type="match status" value="1"/>
</dbReference>
<evidence type="ECO:0000256" key="1">
    <source>
        <dbReference type="ARBA" id="ARBA00003871"/>
    </source>
</evidence>
<comment type="caution">
    <text evidence="4">The sequence shown here is derived from an EMBL/GenBank/DDBJ whole genome shotgun (WGS) entry which is preliminary data.</text>
</comment>
<dbReference type="InterPro" id="IPR020556">
    <property type="entry name" value="Amidase_CS"/>
</dbReference>
<reference evidence="4 5" key="1">
    <citation type="submission" date="2022-06" db="EMBL/GenBank/DDBJ databases">
        <title>Mesorhizobium sp. strain RP14 Genome sequencing and assembly.</title>
        <authorList>
            <person name="Kim I."/>
        </authorList>
    </citation>
    <scope>NUCLEOTIDE SEQUENCE [LARGE SCALE GENOMIC DNA]</scope>
    <source>
        <strain evidence="5">RP14(2022)</strain>
    </source>
</reference>
<dbReference type="InterPro" id="IPR036928">
    <property type="entry name" value="AS_sf"/>
</dbReference>
<dbReference type="NCBIfam" id="NF005686">
    <property type="entry name" value="PRK07486.1"/>
    <property type="match status" value="1"/>
</dbReference>
<sequence length="447" mass="47787">MVEVTNSFLDRIEAANPHLNAVVSSRPREEVLGEAEAADRTLAQGAVPGALFGLPVAIKDLALTKGIRTTFGSPIFADHLPDEDEIFVSRMKAAGAIVVGKTNTPEWGLGSHTFNPVFGTTLNAFDPTLTAGGSSGGAAVAVALNMVPLADGSDFGGSLRNPAAFNNIYGMRPSQGVVPGGPSSELFITQMGVEGPMARTVADLALLLEVQAGYDPRAPLSFDLDDLSLDGAAKPWRIGWLGDLGGHLPFEAGVLSLCEDTLRLMETGPFTVEPCLPQFDFERLWQSFVTLRQATSGAALKPYRDDPAKAALLKPEAVWEAEGAARLSALDVYEASTTRSAWYLHMLELFERFDLIVLPTAQVFAFDANLRYPTEIAGRTMTSYHRWMEVVSYATLAGCPAVSVPAGFAPDGRAMGLQFIGRPRGDRDVLRAAAAWEAMCPWRTGAA</sequence>
<evidence type="ECO:0000259" key="3">
    <source>
        <dbReference type="Pfam" id="PF01425"/>
    </source>
</evidence>
<organism evidence="4 5">
    <name type="scientific">Mesorhizobium liriopis</name>
    <dbReference type="NCBI Taxonomy" id="2953882"/>
    <lineage>
        <taxon>Bacteria</taxon>
        <taxon>Pseudomonadati</taxon>
        <taxon>Pseudomonadota</taxon>
        <taxon>Alphaproteobacteria</taxon>
        <taxon>Hyphomicrobiales</taxon>
        <taxon>Phyllobacteriaceae</taxon>
        <taxon>Mesorhizobium</taxon>
    </lineage>
</organism>
<dbReference type="Gene3D" id="3.90.1300.10">
    <property type="entry name" value="Amidase signature (AS) domain"/>
    <property type="match status" value="1"/>
</dbReference>
<dbReference type="InterPro" id="IPR000120">
    <property type="entry name" value="Amidase"/>
</dbReference>
<evidence type="ECO:0000256" key="2">
    <source>
        <dbReference type="ARBA" id="ARBA00021874"/>
    </source>
</evidence>
<dbReference type="Proteomes" id="UP001205906">
    <property type="component" value="Unassembled WGS sequence"/>
</dbReference>
<keyword evidence="5" id="KW-1185">Reference proteome</keyword>
<dbReference type="EMBL" id="JAMXQS010000005">
    <property type="protein sequence ID" value="MCO6050421.1"/>
    <property type="molecule type" value="Genomic_DNA"/>
</dbReference>
<proteinExistence type="predicted"/>
<gene>
    <name evidence="4" type="ORF">NGM99_11575</name>
</gene>
<name>A0ABT1C8Y3_9HYPH</name>
<evidence type="ECO:0000313" key="4">
    <source>
        <dbReference type="EMBL" id="MCO6050421.1"/>
    </source>
</evidence>
<dbReference type="PROSITE" id="PS00571">
    <property type="entry name" value="AMIDASES"/>
    <property type="match status" value="1"/>
</dbReference>
<accession>A0ABT1C8Y3</accession>